<dbReference type="AlphaFoldDB" id="A0A8D8HG85"/>
<dbReference type="EMBL" id="HBUE01210457">
    <property type="protein sequence ID" value="CAG6534274.1"/>
    <property type="molecule type" value="Transcribed_RNA"/>
</dbReference>
<protein>
    <submittedName>
        <fullName evidence="1">(northern house mosquito) hypothetical protein</fullName>
    </submittedName>
</protein>
<reference evidence="1" key="1">
    <citation type="submission" date="2021-05" db="EMBL/GenBank/DDBJ databases">
        <authorList>
            <person name="Alioto T."/>
            <person name="Alioto T."/>
            <person name="Gomez Garrido J."/>
        </authorList>
    </citation>
    <scope>NUCLEOTIDE SEQUENCE</scope>
</reference>
<name>A0A8D8HG85_CULPI</name>
<organism evidence="1">
    <name type="scientific">Culex pipiens</name>
    <name type="common">House mosquito</name>
    <dbReference type="NCBI Taxonomy" id="7175"/>
    <lineage>
        <taxon>Eukaryota</taxon>
        <taxon>Metazoa</taxon>
        <taxon>Ecdysozoa</taxon>
        <taxon>Arthropoda</taxon>
        <taxon>Hexapoda</taxon>
        <taxon>Insecta</taxon>
        <taxon>Pterygota</taxon>
        <taxon>Neoptera</taxon>
        <taxon>Endopterygota</taxon>
        <taxon>Diptera</taxon>
        <taxon>Nematocera</taxon>
        <taxon>Culicoidea</taxon>
        <taxon>Culicidae</taxon>
        <taxon>Culicinae</taxon>
        <taxon>Culicini</taxon>
        <taxon>Culex</taxon>
        <taxon>Culex</taxon>
    </lineage>
</organism>
<sequence length="145" mass="16506">MFRRNRRSPAKVKLPAKLRVGQPVLALVVPNLQTQQVALLLQRFDGQPQLAVGQSVLFGQRSLALVRKGRRRCTKRWYGFSRRRRRVGTGWNRAIRRGGRRSARAGRDEQTHGRLEGWTRCFRGVAGLGAAKRDCCEHGFVFGLI</sequence>
<evidence type="ECO:0000313" key="1">
    <source>
        <dbReference type="EMBL" id="CAG6534274.1"/>
    </source>
</evidence>
<dbReference type="EMBL" id="HBUE01316861">
    <property type="protein sequence ID" value="CAG6586175.1"/>
    <property type="molecule type" value="Transcribed_RNA"/>
</dbReference>
<proteinExistence type="predicted"/>
<accession>A0A8D8HG85</accession>